<reference evidence="15 16" key="1">
    <citation type="submission" date="2022-06" db="EMBL/GenBank/DDBJ databases">
        <title>Actinoplanes abujensis sp. nov., isolated from Nigerian arid soil.</title>
        <authorList>
            <person name="Ding P."/>
        </authorList>
    </citation>
    <scope>NUCLEOTIDE SEQUENCE [LARGE SCALE GENOMIC DNA]</scope>
    <source>
        <strain evidence="16">TRM88002</strain>
    </source>
</reference>
<evidence type="ECO:0000313" key="15">
    <source>
        <dbReference type="EMBL" id="MCM4084326.1"/>
    </source>
</evidence>
<keyword evidence="8" id="KW-0378">Hydrolase</keyword>
<keyword evidence="5" id="KW-0645">Protease</keyword>
<keyword evidence="6" id="KW-0479">Metal-binding</keyword>
<evidence type="ECO:0000256" key="10">
    <source>
        <dbReference type="ARBA" id="ARBA00023049"/>
    </source>
</evidence>
<dbReference type="SUPFAM" id="SSF55486">
    <property type="entry name" value="Metalloproteases ('zincins'), catalytic domain"/>
    <property type="match status" value="1"/>
</dbReference>
<dbReference type="PRINTS" id="PR00999">
    <property type="entry name" value="FUNGALYSIN"/>
</dbReference>
<evidence type="ECO:0000256" key="8">
    <source>
        <dbReference type="ARBA" id="ARBA00022801"/>
    </source>
</evidence>
<keyword evidence="9" id="KW-0862">Zinc</keyword>
<evidence type="ECO:0000256" key="6">
    <source>
        <dbReference type="ARBA" id="ARBA00022723"/>
    </source>
</evidence>
<dbReference type="Gene3D" id="3.10.170.10">
    <property type="match status" value="1"/>
</dbReference>
<dbReference type="Gene3D" id="1.10.390.10">
    <property type="entry name" value="Neutral Protease Domain 2"/>
    <property type="match status" value="1"/>
</dbReference>
<feature type="domain" description="F5/8 type C" evidence="14">
    <location>
        <begin position="775"/>
        <end position="875"/>
    </location>
</feature>
<dbReference type="SUPFAM" id="SSF49785">
    <property type="entry name" value="Galactose-binding domain-like"/>
    <property type="match status" value="1"/>
</dbReference>
<evidence type="ECO:0000256" key="1">
    <source>
        <dbReference type="ARBA" id="ARBA00001947"/>
    </source>
</evidence>
<keyword evidence="11" id="KW-0865">Zymogen</keyword>
<sequence length="946" mass="98858">MKALPVSTLRRVATAATGVVLLAGLLPATAQAAPVGGGTPVAGSETKRRADFDSRSGLRAAGAGGALTMRDGAPAASAERVRNLRGSLGVQGIVDIDESTGTPRRVTRLDGFLTGPSKRKPVSIALDYLRAHRETFGLDAAALASFVLRQDYVDIAGTHHLSLVQQVNGVPVFGNGFKAHVSRNGRLIQIDGSPVATVPGAVGPVKLTAQAARAEAVKDVFGTSSATVGTTPGGATRTTRFSDRGQADLALFLTAAGLRPAWRTVVLDTGYLHVVDAATGEVLFRQDLVDAHSADVWDNYPGAKRGGKQVTVKLDKWLPKAATRLEGNVAHVYSDVNDDDVANAGEEVGPSAGRSFRFPLRPFDAGDNCSARYVCSWNPSTPDSWKVNREQNAVQVMYFLGTWHDHLEAAPIGFTRPAGNFEAVDGDAVQAQTDDGADTADGLPDDRHANNANMFTPPDGIAPTMQMFLWNVPAFTAGNSGDSAEIVYHEYTHGLSSRLVVDAGGNHTLTSPQSQAMGEGWSDWYAFDYLVAQSLQKETAAAGELKVGEYITGGDTIRSQPTDCPVGSTSTACPGTTAAGRGGYTYGDYGKISPRGAEIHADGEIWAQILWDLRQAVGSRTAQSLVTRAMELSPSQPSFLDERNSILQADLVVNGGKLNKKIWEVFARRGLGYFAATIDAGDTQPVEDFSMPPASGTPRATLTGRVADEDSGAPVAGIRVSFSGHDSGFASDHVAVTDKDGAYRITGILPGTYPKIVAQGSGYDPVVKTITVRAGAKLDWQVRRNWASASGGGTVASFTGPDYAPACGPAGLIDQSQSTGWGSDVAAGGQQVVVRLPARVAIAELVINPSATCGDDPSSATGGYRVEVSADGTTWRPAATGTFTPGTAAPTPVALDDGAGVEYIRYSMLTSQGQDAGLCDPGQPGDVTGCAFLDSTELAVYGNKVQ</sequence>
<keyword evidence="7 13" id="KW-0732">Signal</keyword>
<keyword evidence="16" id="KW-1185">Reference proteome</keyword>
<feature type="region of interest" description="Disordered" evidence="12">
    <location>
        <begin position="33"/>
        <end position="53"/>
    </location>
</feature>
<evidence type="ECO:0000259" key="14">
    <source>
        <dbReference type="PROSITE" id="PS50022"/>
    </source>
</evidence>
<keyword evidence="10" id="KW-0482">Metalloprotease</keyword>
<dbReference type="Gene3D" id="2.60.120.260">
    <property type="entry name" value="Galactose-binding domain-like"/>
    <property type="match status" value="1"/>
</dbReference>
<dbReference type="Proteomes" id="UP001523216">
    <property type="component" value="Unassembled WGS sequence"/>
</dbReference>
<evidence type="ECO:0000313" key="16">
    <source>
        <dbReference type="Proteomes" id="UP001523216"/>
    </source>
</evidence>
<dbReference type="Pfam" id="PF02128">
    <property type="entry name" value="Peptidase_M36"/>
    <property type="match status" value="1"/>
</dbReference>
<evidence type="ECO:0000256" key="2">
    <source>
        <dbReference type="ARBA" id="ARBA00004613"/>
    </source>
</evidence>
<dbReference type="RefSeq" id="WP_251804078.1">
    <property type="nucleotide sequence ID" value="NZ_JAMQOL010000075.1"/>
</dbReference>
<evidence type="ECO:0000256" key="11">
    <source>
        <dbReference type="ARBA" id="ARBA00023145"/>
    </source>
</evidence>
<gene>
    <name evidence="15" type="ORF">LXN57_43015</name>
</gene>
<feature type="chain" id="PRO_5047450429" evidence="13">
    <location>
        <begin position="33"/>
        <end position="946"/>
    </location>
</feature>
<dbReference type="PANTHER" id="PTHR33478:SF1">
    <property type="entry name" value="EXTRACELLULAR METALLOPROTEINASE MEP"/>
    <property type="match status" value="1"/>
</dbReference>
<name>A0ABT0YE41_9ACTN</name>
<evidence type="ECO:0000256" key="13">
    <source>
        <dbReference type="SAM" id="SignalP"/>
    </source>
</evidence>
<dbReference type="PROSITE" id="PS50022">
    <property type="entry name" value="FA58C_3"/>
    <property type="match status" value="1"/>
</dbReference>
<accession>A0ABT0YE41</accession>
<comment type="similarity">
    <text evidence="3">Belongs to the peptidase M36 family.</text>
</comment>
<evidence type="ECO:0000256" key="4">
    <source>
        <dbReference type="ARBA" id="ARBA00022525"/>
    </source>
</evidence>
<evidence type="ECO:0000256" key="7">
    <source>
        <dbReference type="ARBA" id="ARBA00022729"/>
    </source>
</evidence>
<protein>
    <submittedName>
        <fullName evidence="15">M36 family metallopeptidase</fullName>
    </submittedName>
</protein>
<comment type="caution">
    <text evidence="15">The sequence shown here is derived from an EMBL/GenBank/DDBJ whole genome shotgun (WGS) entry which is preliminary data.</text>
</comment>
<dbReference type="InterPro" id="IPR001842">
    <property type="entry name" value="Peptidase_M36"/>
</dbReference>
<dbReference type="PANTHER" id="PTHR33478">
    <property type="entry name" value="EXTRACELLULAR METALLOPROTEINASE MEP"/>
    <property type="match status" value="1"/>
</dbReference>
<organism evidence="15 16">
    <name type="scientific">Paractinoplanes hotanensis</name>
    <dbReference type="NCBI Taxonomy" id="2906497"/>
    <lineage>
        <taxon>Bacteria</taxon>
        <taxon>Bacillati</taxon>
        <taxon>Actinomycetota</taxon>
        <taxon>Actinomycetes</taxon>
        <taxon>Micromonosporales</taxon>
        <taxon>Micromonosporaceae</taxon>
        <taxon>Paractinoplanes</taxon>
    </lineage>
</organism>
<evidence type="ECO:0000256" key="9">
    <source>
        <dbReference type="ARBA" id="ARBA00022833"/>
    </source>
</evidence>
<dbReference type="SUPFAM" id="SSF49452">
    <property type="entry name" value="Starch-binding domain-like"/>
    <property type="match status" value="1"/>
</dbReference>
<feature type="signal peptide" evidence="13">
    <location>
        <begin position="1"/>
        <end position="32"/>
    </location>
</feature>
<dbReference type="InterPro" id="IPR008979">
    <property type="entry name" value="Galactose-bd-like_sf"/>
</dbReference>
<dbReference type="Pfam" id="PF07504">
    <property type="entry name" value="FTP"/>
    <property type="match status" value="1"/>
</dbReference>
<dbReference type="InterPro" id="IPR000421">
    <property type="entry name" value="FA58C"/>
</dbReference>
<comment type="subcellular location">
    <subcellularLocation>
        <location evidence="2">Secreted</location>
    </subcellularLocation>
</comment>
<dbReference type="Pfam" id="PF13620">
    <property type="entry name" value="CarboxypepD_reg"/>
    <property type="match status" value="1"/>
</dbReference>
<evidence type="ECO:0000256" key="5">
    <source>
        <dbReference type="ARBA" id="ARBA00022670"/>
    </source>
</evidence>
<evidence type="ECO:0000256" key="12">
    <source>
        <dbReference type="SAM" id="MobiDB-lite"/>
    </source>
</evidence>
<keyword evidence="4" id="KW-0964">Secreted</keyword>
<proteinExistence type="inferred from homology"/>
<dbReference type="InterPro" id="IPR050371">
    <property type="entry name" value="Fungal_virulence_M36"/>
</dbReference>
<dbReference type="Pfam" id="PF00754">
    <property type="entry name" value="F5_F8_type_C"/>
    <property type="match status" value="1"/>
</dbReference>
<dbReference type="EMBL" id="JAMQOL010000075">
    <property type="protein sequence ID" value="MCM4084326.1"/>
    <property type="molecule type" value="Genomic_DNA"/>
</dbReference>
<comment type="cofactor">
    <cofactor evidence="1">
        <name>Zn(2+)</name>
        <dbReference type="ChEBI" id="CHEBI:29105"/>
    </cofactor>
</comment>
<dbReference type="Gene3D" id="2.60.40.1120">
    <property type="entry name" value="Carboxypeptidase-like, regulatory domain"/>
    <property type="match status" value="1"/>
</dbReference>
<dbReference type="InterPro" id="IPR027268">
    <property type="entry name" value="Peptidase_M4/M1_CTD_sf"/>
</dbReference>
<evidence type="ECO:0000256" key="3">
    <source>
        <dbReference type="ARBA" id="ARBA00006006"/>
    </source>
</evidence>
<dbReference type="InterPro" id="IPR013784">
    <property type="entry name" value="Carb-bd-like_fold"/>
</dbReference>
<dbReference type="InterPro" id="IPR011096">
    <property type="entry name" value="FTP_domain"/>
</dbReference>